<proteinExistence type="predicted"/>
<gene>
    <name evidence="2" type="ORF">DL764_001503</name>
</gene>
<keyword evidence="1" id="KW-0732">Signal</keyword>
<sequence length="263" mass="29103">MVSSRFLSLFILSVASAAPFLTEGDLNSTAWTPDHVLQPHEVIVYGEGRMEVMHVDTYNALMASQDRLTDVPEVDESFLEFAHNDPPNVNITESDLQARQFSCTATRAMATDKTYDFVGWDIQMSRVAQAGITPIDITIRNGYTTSNTVQVSGNTDVNWIKDTLKTTFGVNYSRQWTTSIDISIKATVSPHYTGVMITKPLKTRRLGRVLQGCPGSFKQVGTFQADSHKVGSYGKIDWVAGAIAICQKKQYPLTFCNGNGQFI</sequence>
<evidence type="ECO:0000256" key="1">
    <source>
        <dbReference type="SAM" id="SignalP"/>
    </source>
</evidence>
<dbReference type="Proteomes" id="UP000293360">
    <property type="component" value="Unassembled WGS sequence"/>
</dbReference>
<comment type="caution">
    <text evidence="2">The sequence shown here is derived from an EMBL/GenBank/DDBJ whole genome shotgun (WGS) entry which is preliminary data.</text>
</comment>
<feature type="signal peptide" evidence="1">
    <location>
        <begin position="1"/>
        <end position="17"/>
    </location>
</feature>
<reference evidence="2 3" key="1">
    <citation type="submission" date="2018-06" db="EMBL/GenBank/DDBJ databases">
        <title>Complete Genomes of Monosporascus.</title>
        <authorList>
            <person name="Robinson A.J."/>
            <person name="Natvig D.O."/>
        </authorList>
    </citation>
    <scope>NUCLEOTIDE SEQUENCE [LARGE SCALE GENOMIC DNA]</scope>
    <source>
        <strain evidence="2 3">CBS 110550</strain>
    </source>
</reference>
<evidence type="ECO:0000313" key="3">
    <source>
        <dbReference type="Proteomes" id="UP000293360"/>
    </source>
</evidence>
<accession>A0A4Q4TQZ4</accession>
<protein>
    <recommendedName>
        <fullName evidence="4">Peptidase A1 domain-containing protein</fullName>
    </recommendedName>
</protein>
<name>A0A4Q4TQZ4_9PEZI</name>
<keyword evidence="3" id="KW-1185">Reference proteome</keyword>
<evidence type="ECO:0008006" key="4">
    <source>
        <dbReference type="Google" id="ProtNLM"/>
    </source>
</evidence>
<organism evidence="2 3">
    <name type="scientific">Monosporascus ibericus</name>
    <dbReference type="NCBI Taxonomy" id="155417"/>
    <lineage>
        <taxon>Eukaryota</taxon>
        <taxon>Fungi</taxon>
        <taxon>Dikarya</taxon>
        <taxon>Ascomycota</taxon>
        <taxon>Pezizomycotina</taxon>
        <taxon>Sordariomycetes</taxon>
        <taxon>Xylariomycetidae</taxon>
        <taxon>Xylariales</taxon>
        <taxon>Xylariales incertae sedis</taxon>
        <taxon>Monosporascus</taxon>
    </lineage>
</organism>
<dbReference type="AlphaFoldDB" id="A0A4Q4TQZ4"/>
<dbReference type="OrthoDB" id="4831122at2759"/>
<feature type="chain" id="PRO_5020276202" description="Peptidase A1 domain-containing protein" evidence="1">
    <location>
        <begin position="18"/>
        <end position="263"/>
    </location>
</feature>
<dbReference type="EMBL" id="QJNU01000047">
    <property type="protein sequence ID" value="RYP09082.1"/>
    <property type="molecule type" value="Genomic_DNA"/>
</dbReference>
<evidence type="ECO:0000313" key="2">
    <source>
        <dbReference type="EMBL" id="RYP09082.1"/>
    </source>
</evidence>